<keyword evidence="7" id="KW-1185">Reference proteome</keyword>
<sequence length="369" mass="40607">MVGNVQNTDHDNHETVEDDQNKNEHKSGSLKKVIALVICSLLIVVAGVYWWLTRNDISTDDAYTSGRVISIAPHVNGYVTELLVNDNQFVHKGDVLFRIDPRDYDAAREQAEGDLEKARGQYIASQYMLEVAKKNYPGQLKVAQAQLDVAKAQAFKAKTDYNRQHSIARAATTQQDVDYSTAAYNQARAEIAKAEGNLLIATPVQANIGNSSSQVTQQQGMLETAEGKLKQANLNLDWTVVRAPHDGWISKRNIEQGNYVTTGQSVLAIVEPEVWVVANYKETQITDIRPGQKVDIEVDAYPSLKLQGHVDSLQAGTGAVFSAFPPENATGNFVKIVQRVPVKIIIDKGLDPKRPLALGLSVVPTVYTK</sequence>
<dbReference type="Proteomes" id="UP001431634">
    <property type="component" value="Unassembled WGS sequence"/>
</dbReference>
<dbReference type="InterPro" id="IPR058625">
    <property type="entry name" value="MdtA-like_BSH"/>
</dbReference>
<evidence type="ECO:0000256" key="1">
    <source>
        <dbReference type="ARBA" id="ARBA00004196"/>
    </source>
</evidence>
<name>A0ABT6Q0K5_9PROT</name>
<dbReference type="Pfam" id="PF25917">
    <property type="entry name" value="BSH_RND"/>
    <property type="match status" value="1"/>
</dbReference>
<feature type="domain" description="CusB-like beta-barrel" evidence="5">
    <location>
        <begin position="273"/>
        <end position="314"/>
    </location>
</feature>
<feature type="region of interest" description="Disordered" evidence="2">
    <location>
        <begin position="1"/>
        <end position="24"/>
    </location>
</feature>
<keyword evidence="3" id="KW-0812">Transmembrane</keyword>
<evidence type="ECO:0000256" key="2">
    <source>
        <dbReference type="SAM" id="MobiDB-lite"/>
    </source>
</evidence>
<dbReference type="PANTHER" id="PTHR30386">
    <property type="entry name" value="MEMBRANE FUSION SUBUNIT OF EMRAB-TOLC MULTIDRUG EFFLUX PUMP"/>
    <property type="match status" value="1"/>
</dbReference>
<dbReference type="PANTHER" id="PTHR30386:SF19">
    <property type="entry name" value="MULTIDRUG EXPORT PROTEIN EMRA-RELATED"/>
    <property type="match status" value="1"/>
</dbReference>
<evidence type="ECO:0000313" key="6">
    <source>
        <dbReference type="EMBL" id="MDI2090649.1"/>
    </source>
</evidence>
<evidence type="ECO:0000256" key="3">
    <source>
        <dbReference type="SAM" id="Phobius"/>
    </source>
</evidence>
<dbReference type="Pfam" id="PF25954">
    <property type="entry name" value="Beta-barrel_RND_2"/>
    <property type="match status" value="1"/>
</dbReference>
<comment type="caution">
    <text evidence="6">The sequence shown here is derived from an EMBL/GenBank/DDBJ whole genome shotgun (WGS) entry which is preliminary data.</text>
</comment>
<reference evidence="6" key="1">
    <citation type="submission" date="2023-05" db="EMBL/GenBank/DDBJ databases">
        <title>Whole genome sequence of Commensalibacter sp.</title>
        <authorList>
            <person name="Charoenyingcharoen P."/>
            <person name="Yukphan P."/>
        </authorList>
    </citation>
    <scope>NUCLEOTIDE SEQUENCE</scope>
    <source>
        <strain evidence="6">TBRC 16381</strain>
    </source>
</reference>
<dbReference type="InterPro" id="IPR058792">
    <property type="entry name" value="Beta-barrel_RND_2"/>
</dbReference>
<dbReference type="Gene3D" id="2.40.50.100">
    <property type="match status" value="1"/>
</dbReference>
<evidence type="ECO:0000313" key="7">
    <source>
        <dbReference type="Proteomes" id="UP001431634"/>
    </source>
</evidence>
<protein>
    <submittedName>
        <fullName evidence="6">HlyD family secretion protein</fullName>
    </submittedName>
</protein>
<feature type="domain" description="Multidrug resistance protein MdtA-like barrel-sandwich hybrid" evidence="4">
    <location>
        <begin position="67"/>
        <end position="270"/>
    </location>
</feature>
<dbReference type="Gene3D" id="2.40.30.170">
    <property type="match status" value="1"/>
</dbReference>
<dbReference type="Gene3D" id="1.10.287.470">
    <property type="entry name" value="Helix hairpin bin"/>
    <property type="match status" value="1"/>
</dbReference>
<keyword evidence="3" id="KW-0472">Membrane</keyword>
<feature type="transmembrane region" description="Helical" evidence="3">
    <location>
        <begin position="33"/>
        <end position="52"/>
    </location>
</feature>
<dbReference type="InterPro" id="IPR050739">
    <property type="entry name" value="MFP"/>
</dbReference>
<proteinExistence type="predicted"/>
<comment type="subcellular location">
    <subcellularLocation>
        <location evidence="1">Cell envelope</location>
    </subcellularLocation>
</comment>
<dbReference type="SUPFAM" id="SSF111369">
    <property type="entry name" value="HlyD-like secretion proteins"/>
    <property type="match status" value="2"/>
</dbReference>
<dbReference type="EMBL" id="JASBAO010000001">
    <property type="protein sequence ID" value="MDI2090649.1"/>
    <property type="molecule type" value="Genomic_DNA"/>
</dbReference>
<feature type="compositionally biased region" description="Basic and acidic residues" evidence="2">
    <location>
        <begin position="8"/>
        <end position="24"/>
    </location>
</feature>
<organism evidence="6 7">
    <name type="scientific">Commensalibacter oyaizuii</name>
    <dbReference type="NCBI Taxonomy" id="3043873"/>
    <lineage>
        <taxon>Bacteria</taxon>
        <taxon>Pseudomonadati</taxon>
        <taxon>Pseudomonadota</taxon>
        <taxon>Alphaproteobacteria</taxon>
        <taxon>Acetobacterales</taxon>
        <taxon>Acetobacteraceae</taxon>
    </lineage>
</organism>
<keyword evidence="3" id="KW-1133">Transmembrane helix</keyword>
<accession>A0ABT6Q0K5</accession>
<gene>
    <name evidence="6" type="ORF">QJV27_04500</name>
</gene>
<evidence type="ECO:0000259" key="4">
    <source>
        <dbReference type="Pfam" id="PF25917"/>
    </source>
</evidence>
<dbReference type="RefSeq" id="WP_281447780.1">
    <property type="nucleotide sequence ID" value="NZ_JASBAO010000001.1"/>
</dbReference>
<evidence type="ECO:0000259" key="5">
    <source>
        <dbReference type="Pfam" id="PF25954"/>
    </source>
</evidence>